<reference evidence="5 6" key="1">
    <citation type="submission" date="2013-05" db="EMBL/GenBank/DDBJ databases">
        <title>The Genome Sequence of Actinomyces europaeus ACS-120-V-COL10B.</title>
        <authorList>
            <consortium name="The Broad Institute Genomics Platform"/>
            <person name="Earl A."/>
            <person name="Ward D."/>
            <person name="Feldgarden M."/>
            <person name="Gevers D."/>
            <person name="Saerens B."/>
            <person name="Vaneechoutte M."/>
            <person name="Walker B."/>
            <person name="Young S."/>
            <person name="Zeng Q."/>
            <person name="Gargeya S."/>
            <person name="Fitzgerald M."/>
            <person name="Haas B."/>
            <person name="Abouelleil A."/>
            <person name="Allen A.W."/>
            <person name="Alvarado L."/>
            <person name="Arachchi H.M."/>
            <person name="Berlin A.M."/>
            <person name="Chapman S.B."/>
            <person name="Gainer-Dewar J."/>
            <person name="Goldberg J."/>
            <person name="Griggs A."/>
            <person name="Gujja S."/>
            <person name="Hansen M."/>
            <person name="Howarth C."/>
            <person name="Imamovic A."/>
            <person name="Ireland A."/>
            <person name="Larimer J."/>
            <person name="McCowan C."/>
            <person name="Murphy C."/>
            <person name="Pearson M."/>
            <person name="Poon T.W."/>
            <person name="Priest M."/>
            <person name="Roberts A."/>
            <person name="Saif S."/>
            <person name="Shea T."/>
            <person name="Sisk P."/>
            <person name="Sykes S."/>
            <person name="Wortman J."/>
            <person name="Nusbaum C."/>
            <person name="Birren B."/>
        </authorList>
    </citation>
    <scope>NUCLEOTIDE SEQUENCE [LARGE SCALE GENOMIC DNA]</scope>
    <source>
        <strain evidence="5 6">ACS-120-V-Col10b</strain>
    </source>
</reference>
<dbReference type="InterPro" id="IPR017900">
    <property type="entry name" value="4Fe4S_Fe_S_CS"/>
</dbReference>
<keyword evidence="3" id="KW-0411">Iron-sulfur</keyword>
<dbReference type="Pfam" id="PF12838">
    <property type="entry name" value="Fer4_7"/>
    <property type="match status" value="1"/>
</dbReference>
<feature type="domain" description="4Fe-4S ferredoxin-type" evidence="4">
    <location>
        <begin position="197"/>
        <end position="226"/>
    </location>
</feature>
<dbReference type="PROSITE" id="PS51379">
    <property type="entry name" value="4FE4S_FER_2"/>
    <property type="match status" value="2"/>
</dbReference>
<accession>A0A9W5RED8</accession>
<dbReference type="AlphaFoldDB" id="A0A9W5RED8"/>
<dbReference type="OrthoDB" id="9803192at2"/>
<protein>
    <recommendedName>
        <fullName evidence="4">4Fe-4S ferredoxin-type domain-containing protein</fullName>
    </recommendedName>
</protein>
<dbReference type="GO" id="GO:0046872">
    <property type="term" value="F:metal ion binding"/>
    <property type="evidence" value="ECO:0007669"/>
    <property type="project" value="UniProtKB-KW"/>
</dbReference>
<dbReference type="PROSITE" id="PS00198">
    <property type="entry name" value="4FE4S_FER_1"/>
    <property type="match status" value="1"/>
</dbReference>
<dbReference type="SUPFAM" id="SSF54862">
    <property type="entry name" value="4Fe-4S ferredoxins"/>
    <property type="match status" value="1"/>
</dbReference>
<comment type="caution">
    <text evidence="5">The sequence shown here is derived from an EMBL/GenBank/DDBJ whole genome shotgun (WGS) entry which is preliminary data.</text>
</comment>
<dbReference type="RefSeq" id="WP_016443892.1">
    <property type="nucleotide sequence ID" value="NZ_KE150266.1"/>
</dbReference>
<evidence type="ECO:0000313" key="5">
    <source>
        <dbReference type="EMBL" id="EPD30780.1"/>
    </source>
</evidence>
<organism evidence="5 6">
    <name type="scientific">Gleimia europaea ACS-120-V-Col10b</name>
    <dbReference type="NCBI Taxonomy" id="883069"/>
    <lineage>
        <taxon>Bacteria</taxon>
        <taxon>Bacillati</taxon>
        <taxon>Actinomycetota</taxon>
        <taxon>Actinomycetes</taxon>
        <taxon>Actinomycetales</taxon>
        <taxon>Actinomycetaceae</taxon>
        <taxon>Gleimia</taxon>
    </lineage>
</organism>
<proteinExistence type="predicted"/>
<evidence type="ECO:0000259" key="4">
    <source>
        <dbReference type="PROSITE" id="PS51379"/>
    </source>
</evidence>
<evidence type="ECO:0000256" key="3">
    <source>
        <dbReference type="ARBA" id="ARBA00023014"/>
    </source>
</evidence>
<keyword evidence="1" id="KW-0479">Metal-binding</keyword>
<gene>
    <name evidence="5" type="ORF">HMPREF9238_00535</name>
</gene>
<keyword evidence="2" id="KW-0408">Iron</keyword>
<evidence type="ECO:0000256" key="2">
    <source>
        <dbReference type="ARBA" id="ARBA00023004"/>
    </source>
</evidence>
<dbReference type="EMBL" id="AGWN01000001">
    <property type="protein sequence ID" value="EPD30780.1"/>
    <property type="molecule type" value="Genomic_DNA"/>
</dbReference>
<keyword evidence="6" id="KW-1185">Reference proteome</keyword>
<sequence>MNASLLSWISDEEPAITLICASVTRTYSKSTTPLRVDGCIADTLLALAPQILACGARSLSVDVDACECENRERAKQRFETWQRLLGPRISQYQGKPPRFRPAQEVLATSAPVSRRALFGLSSDSSLPVDISGTQSAQLSAALAALGIEPGVADEFVGAPITPRLKIAGCTACGVCVSACPTQSLALEKENEKGSATAVLLHDRTTCEGTGRCIELCPEHAIRRADALSLAEMERVEVARVPTAKCRKCQSLFANDGEELCPTCRRVAQDPFGSWLPPGFERK</sequence>
<dbReference type="Gene3D" id="3.30.70.20">
    <property type="match status" value="1"/>
</dbReference>
<dbReference type="GO" id="GO:0051536">
    <property type="term" value="F:iron-sulfur cluster binding"/>
    <property type="evidence" value="ECO:0007669"/>
    <property type="project" value="UniProtKB-KW"/>
</dbReference>
<feature type="domain" description="4Fe-4S ferredoxin-type" evidence="4">
    <location>
        <begin position="160"/>
        <end position="189"/>
    </location>
</feature>
<dbReference type="InterPro" id="IPR017896">
    <property type="entry name" value="4Fe4S_Fe-S-bd"/>
</dbReference>
<evidence type="ECO:0000256" key="1">
    <source>
        <dbReference type="ARBA" id="ARBA00022723"/>
    </source>
</evidence>
<dbReference type="Proteomes" id="UP000014387">
    <property type="component" value="Unassembled WGS sequence"/>
</dbReference>
<name>A0A9W5RED8_9ACTO</name>
<evidence type="ECO:0000313" key="6">
    <source>
        <dbReference type="Proteomes" id="UP000014387"/>
    </source>
</evidence>